<dbReference type="PANTHER" id="PTHR10057">
    <property type="entry name" value="PERIPHERAL-TYPE BENZODIAZEPINE RECEPTOR"/>
    <property type="match status" value="1"/>
</dbReference>
<comment type="caution">
    <text evidence="7">The sequence shown here is derived from an EMBL/GenBank/DDBJ whole genome shotgun (WGS) entry which is preliminary data.</text>
</comment>
<evidence type="ECO:0000256" key="2">
    <source>
        <dbReference type="ARBA" id="ARBA00007524"/>
    </source>
</evidence>
<dbReference type="InterPro" id="IPR038330">
    <property type="entry name" value="TspO/MBR-related_sf"/>
</dbReference>
<gene>
    <name evidence="7" type="ORF">GWI71_19275</name>
</gene>
<dbReference type="CDD" id="cd15904">
    <property type="entry name" value="TSPO_MBR"/>
    <property type="match status" value="1"/>
</dbReference>
<feature type="transmembrane region" description="Helical" evidence="6">
    <location>
        <begin position="128"/>
        <end position="149"/>
    </location>
</feature>
<evidence type="ECO:0000256" key="6">
    <source>
        <dbReference type="SAM" id="Phobius"/>
    </source>
</evidence>
<name>A0ABW9ZLN7_9HYPH</name>
<feature type="transmembrane region" description="Helical" evidence="6">
    <location>
        <begin position="76"/>
        <end position="96"/>
    </location>
</feature>
<comment type="subcellular location">
    <subcellularLocation>
        <location evidence="1">Membrane</location>
        <topology evidence="1">Multi-pass membrane protein</topology>
    </subcellularLocation>
</comment>
<organism evidence="7 8">
    <name type="scientific">Pannonibacter tanglangensis</name>
    <dbReference type="NCBI Taxonomy" id="2750084"/>
    <lineage>
        <taxon>Bacteria</taxon>
        <taxon>Pseudomonadati</taxon>
        <taxon>Pseudomonadota</taxon>
        <taxon>Alphaproteobacteria</taxon>
        <taxon>Hyphomicrobiales</taxon>
        <taxon>Stappiaceae</taxon>
        <taxon>Pannonibacter</taxon>
    </lineage>
</organism>
<dbReference type="Gene3D" id="1.20.1260.100">
    <property type="entry name" value="TspO/MBR protein"/>
    <property type="match status" value="1"/>
</dbReference>
<reference evidence="7 8" key="1">
    <citation type="submission" date="2020-01" db="EMBL/GenBank/DDBJ databases">
        <authorList>
            <person name="Peng S.Y."/>
            <person name="Li J."/>
            <person name="Wang M."/>
            <person name="Wang L."/>
            <person name="Wang C.Q."/>
            <person name="Wang J.R."/>
        </authorList>
    </citation>
    <scope>NUCLEOTIDE SEQUENCE [LARGE SCALE GENOMIC DNA]</scope>
    <source>
        <strain evidence="7 8">XCT-34</strain>
    </source>
</reference>
<keyword evidence="4 6" id="KW-1133">Transmembrane helix</keyword>
<dbReference type="Proteomes" id="UP000541347">
    <property type="component" value="Unassembled WGS sequence"/>
</dbReference>
<dbReference type="PIRSF" id="PIRSF005859">
    <property type="entry name" value="PBR"/>
    <property type="match status" value="1"/>
</dbReference>
<comment type="similarity">
    <text evidence="2">Belongs to the TspO/BZRP family.</text>
</comment>
<evidence type="ECO:0000256" key="4">
    <source>
        <dbReference type="ARBA" id="ARBA00022989"/>
    </source>
</evidence>
<evidence type="ECO:0000313" key="7">
    <source>
        <dbReference type="EMBL" id="NBN65845.1"/>
    </source>
</evidence>
<accession>A0ABW9ZLN7</accession>
<keyword evidence="8" id="KW-1185">Reference proteome</keyword>
<dbReference type="PANTHER" id="PTHR10057:SF0">
    <property type="entry name" value="TRANSLOCATOR PROTEIN"/>
    <property type="match status" value="1"/>
</dbReference>
<keyword evidence="5 6" id="KW-0472">Membrane</keyword>
<evidence type="ECO:0000256" key="1">
    <source>
        <dbReference type="ARBA" id="ARBA00004141"/>
    </source>
</evidence>
<dbReference type="EMBL" id="JAABLP010000006">
    <property type="protein sequence ID" value="NBN65845.1"/>
    <property type="molecule type" value="Genomic_DNA"/>
</dbReference>
<evidence type="ECO:0000256" key="3">
    <source>
        <dbReference type="ARBA" id="ARBA00022692"/>
    </source>
</evidence>
<feature type="transmembrane region" description="Helical" evidence="6">
    <location>
        <begin position="102"/>
        <end position="121"/>
    </location>
</feature>
<dbReference type="RefSeq" id="WP_161677847.1">
    <property type="nucleotide sequence ID" value="NZ_JAABLP010000006.1"/>
</dbReference>
<dbReference type="Pfam" id="PF03073">
    <property type="entry name" value="TspO_MBR"/>
    <property type="match status" value="1"/>
</dbReference>
<protein>
    <submittedName>
        <fullName evidence="7">Tryptophan-rich sensory protein</fullName>
    </submittedName>
</protein>
<proteinExistence type="inferred from homology"/>
<evidence type="ECO:0000313" key="8">
    <source>
        <dbReference type="Proteomes" id="UP000541347"/>
    </source>
</evidence>
<feature type="transmembrane region" description="Helical" evidence="6">
    <location>
        <begin position="46"/>
        <end position="64"/>
    </location>
</feature>
<sequence>MAPRSLITLGLFILVVSGGGLLIGATNLPGAWYAGLVKPGFTPPNWLFGPVWTVLYLAIALAGWRSLALGATRAPFRLWTVQLVLNFAWSPVVFTLHRLDLGLGLILAMLITIVLFIRATWAQDRIAALLFVPYALWVGYASALNASLVTLN</sequence>
<keyword evidence="3 6" id="KW-0812">Transmembrane</keyword>
<evidence type="ECO:0000256" key="5">
    <source>
        <dbReference type="ARBA" id="ARBA00023136"/>
    </source>
</evidence>
<dbReference type="InterPro" id="IPR004307">
    <property type="entry name" value="TspO_MBR"/>
</dbReference>